<sequence length="75" mass="8080">MKQKVELKVAMKCQKCRTAALKVAAIQEGVNSVALGGEQKDKVVVTGDGFDVVKLTTKLSKKVGYTQIISLAEQK</sequence>
<dbReference type="KEGG" id="dzi:111302033"/>
<dbReference type="GO" id="GO:0046872">
    <property type="term" value="F:metal ion binding"/>
    <property type="evidence" value="ECO:0007669"/>
    <property type="project" value="InterPro"/>
</dbReference>
<evidence type="ECO:0000313" key="2">
    <source>
        <dbReference type="Proteomes" id="UP000515121"/>
    </source>
</evidence>
<evidence type="ECO:0000259" key="1">
    <source>
        <dbReference type="PROSITE" id="PS50846"/>
    </source>
</evidence>
<name>A0A6P5ZLL1_DURZI</name>
<proteinExistence type="predicted"/>
<dbReference type="Proteomes" id="UP000515121">
    <property type="component" value="Unplaced"/>
</dbReference>
<dbReference type="AlphaFoldDB" id="A0A6P5ZLL1"/>
<dbReference type="GeneID" id="111302033"/>
<gene>
    <name evidence="3" type="primary">LOC111302033</name>
</gene>
<accession>A0A6P5ZLL1</accession>
<reference evidence="3" key="1">
    <citation type="submission" date="2025-08" db="UniProtKB">
        <authorList>
            <consortium name="RefSeq"/>
        </authorList>
    </citation>
    <scope>IDENTIFICATION</scope>
    <source>
        <tissue evidence="3">Fruit stalk</tissue>
    </source>
</reference>
<protein>
    <submittedName>
        <fullName evidence="3">Heavy metal-associated isoprenylated plant protein 47-like</fullName>
    </submittedName>
</protein>
<dbReference type="Gene3D" id="3.30.70.100">
    <property type="match status" value="1"/>
</dbReference>
<dbReference type="OrthoDB" id="692882at2759"/>
<organism evidence="2 3">
    <name type="scientific">Durio zibethinus</name>
    <name type="common">Durian</name>
    <dbReference type="NCBI Taxonomy" id="66656"/>
    <lineage>
        <taxon>Eukaryota</taxon>
        <taxon>Viridiplantae</taxon>
        <taxon>Streptophyta</taxon>
        <taxon>Embryophyta</taxon>
        <taxon>Tracheophyta</taxon>
        <taxon>Spermatophyta</taxon>
        <taxon>Magnoliopsida</taxon>
        <taxon>eudicotyledons</taxon>
        <taxon>Gunneridae</taxon>
        <taxon>Pentapetalae</taxon>
        <taxon>rosids</taxon>
        <taxon>malvids</taxon>
        <taxon>Malvales</taxon>
        <taxon>Malvaceae</taxon>
        <taxon>Helicteroideae</taxon>
        <taxon>Durio</taxon>
    </lineage>
</organism>
<dbReference type="PANTHER" id="PTHR46371">
    <property type="entry name" value="OS04G0464100 PROTEIN"/>
    <property type="match status" value="1"/>
</dbReference>
<dbReference type="InterPro" id="IPR044296">
    <property type="entry name" value="HIPP46"/>
</dbReference>
<dbReference type="PROSITE" id="PS50846">
    <property type="entry name" value="HMA_2"/>
    <property type="match status" value="1"/>
</dbReference>
<dbReference type="RefSeq" id="XP_022753709.1">
    <property type="nucleotide sequence ID" value="XM_022897974.1"/>
</dbReference>
<keyword evidence="2" id="KW-1185">Reference proteome</keyword>
<dbReference type="InterPro" id="IPR006121">
    <property type="entry name" value="HMA_dom"/>
</dbReference>
<feature type="domain" description="HMA" evidence="1">
    <location>
        <begin position="2"/>
        <end position="68"/>
    </location>
</feature>
<evidence type="ECO:0000313" key="3">
    <source>
        <dbReference type="RefSeq" id="XP_022753709.1"/>
    </source>
</evidence>